<evidence type="ECO:0000313" key="2">
    <source>
        <dbReference type="EMBL" id="MBM7478752.1"/>
    </source>
</evidence>
<evidence type="ECO:0000313" key="3">
    <source>
        <dbReference type="Proteomes" id="UP000698059"/>
    </source>
</evidence>
<protein>
    <submittedName>
        <fullName evidence="2">Uncharacterized protein</fullName>
    </submittedName>
</protein>
<sequence>MSTQRPYFLAPSTPHRRTRSTRATGAPGTSGALPRVVEAGDRAGKPVRRANPGDERTIDPADRKRRARAALGDLTRALRD</sequence>
<organism evidence="2 3">
    <name type="scientific">Oerskovia jenensis</name>
    <dbReference type="NCBI Taxonomy" id="162169"/>
    <lineage>
        <taxon>Bacteria</taxon>
        <taxon>Bacillati</taxon>
        <taxon>Actinomycetota</taxon>
        <taxon>Actinomycetes</taxon>
        <taxon>Micrococcales</taxon>
        <taxon>Cellulomonadaceae</taxon>
        <taxon>Oerskovia</taxon>
    </lineage>
</organism>
<gene>
    <name evidence="2" type="ORF">JOD49_001672</name>
</gene>
<feature type="compositionally biased region" description="Basic and acidic residues" evidence="1">
    <location>
        <begin position="51"/>
        <end position="62"/>
    </location>
</feature>
<proteinExistence type="predicted"/>
<dbReference type="Proteomes" id="UP000698059">
    <property type="component" value="Unassembled WGS sequence"/>
</dbReference>
<accession>A0ABS2LEF0</accession>
<name>A0ABS2LEF0_9CELL</name>
<evidence type="ECO:0000256" key="1">
    <source>
        <dbReference type="SAM" id="MobiDB-lite"/>
    </source>
</evidence>
<dbReference type="RefSeq" id="WP_205306772.1">
    <property type="nucleotide sequence ID" value="NZ_BAAAVF010000026.1"/>
</dbReference>
<feature type="region of interest" description="Disordered" evidence="1">
    <location>
        <begin position="1"/>
        <end position="80"/>
    </location>
</feature>
<dbReference type="EMBL" id="JAFBBO010000001">
    <property type="protein sequence ID" value="MBM7478752.1"/>
    <property type="molecule type" value="Genomic_DNA"/>
</dbReference>
<keyword evidence="3" id="KW-1185">Reference proteome</keyword>
<comment type="caution">
    <text evidence="2">The sequence shown here is derived from an EMBL/GenBank/DDBJ whole genome shotgun (WGS) entry which is preliminary data.</text>
</comment>
<reference evidence="2 3" key="1">
    <citation type="submission" date="2021-01" db="EMBL/GenBank/DDBJ databases">
        <title>Sequencing the genomes of 1000 actinobacteria strains.</title>
        <authorList>
            <person name="Klenk H.-P."/>
        </authorList>
    </citation>
    <scope>NUCLEOTIDE SEQUENCE [LARGE SCALE GENOMIC DNA]</scope>
    <source>
        <strain evidence="2 3">DSM 46000</strain>
    </source>
</reference>